<keyword evidence="6 11" id="KW-1133">Transmembrane helix</keyword>
<keyword evidence="5" id="KW-0677">Repeat</keyword>
<feature type="transmembrane region" description="Helical" evidence="11">
    <location>
        <begin position="182"/>
        <end position="202"/>
    </location>
</feature>
<keyword evidence="7 11" id="KW-0472">Membrane</keyword>
<protein>
    <recommendedName>
        <fullName evidence="14">Aquaporin</fullName>
    </recommendedName>
</protein>
<evidence type="ECO:0000256" key="11">
    <source>
        <dbReference type="SAM" id="Phobius"/>
    </source>
</evidence>
<dbReference type="GO" id="GO:0015254">
    <property type="term" value="F:glycerol channel activity"/>
    <property type="evidence" value="ECO:0007669"/>
    <property type="project" value="TreeGrafter"/>
</dbReference>
<dbReference type="EMBL" id="NHYE01005466">
    <property type="protein sequence ID" value="PPQ72255.1"/>
    <property type="molecule type" value="Genomic_DNA"/>
</dbReference>
<evidence type="ECO:0000256" key="4">
    <source>
        <dbReference type="ARBA" id="ARBA00022692"/>
    </source>
</evidence>
<feature type="transmembrane region" description="Helical" evidence="11">
    <location>
        <begin position="97"/>
        <end position="117"/>
    </location>
</feature>
<dbReference type="InterPro" id="IPR050363">
    <property type="entry name" value="MIP/Aquaporin"/>
</dbReference>
<feature type="transmembrane region" description="Helical" evidence="11">
    <location>
        <begin position="129"/>
        <end position="150"/>
    </location>
</feature>
<comment type="catalytic activity">
    <reaction evidence="8">
        <text>H2O(in) = H2O(out)</text>
        <dbReference type="Rhea" id="RHEA:29667"/>
        <dbReference type="ChEBI" id="CHEBI:15377"/>
    </reaction>
</comment>
<dbReference type="GO" id="GO:0005886">
    <property type="term" value="C:plasma membrane"/>
    <property type="evidence" value="ECO:0007669"/>
    <property type="project" value="TreeGrafter"/>
</dbReference>
<feature type="transmembrane region" description="Helical" evidence="11">
    <location>
        <begin position="256"/>
        <end position="276"/>
    </location>
</feature>
<dbReference type="OrthoDB" id="3222at2759"/>
<evidence type="ECO:0000256" key="8">
    <source>
        <dbReference type="ARBA" id="ARBA00034651"/>
    </source>
</evidence>
<feature type="compositionally biased region" description="Polar residues" evidence="10">
    <location>
        <begin position="1"/>
        <end position="11"/>
    </location>
</feature>
<dbReference type="InParanoid" id="A0A409W183"/>
<reference evidence="12 13" key="1">
    <citation type="journal article" date="2018" name="Evol. Lett.">
        <title>Horizontal gene cluster transfer increased hallucinogenic mushroom diversity.</title>
        <authorList>
            <person name="Reynolds H.T."/>
            <person name="Vijayakumar V."/>
            <person name="Gluck-Thaler E."/>
            <person name="Korotkin H.B."/>
            <person name="Matheny P.B."/>
            <person name="Slot J.C."/>
        </authorList>
    </citation>
    <scope>NUCLEOTIDE SEQUENCE [LARGE SCALE GENOMIC DNA]</scope>
    <source>
        <strain evidence="12 13">SRW20</strain>
    </source>
</reference>
<comment type="caution">
    <text evidence="12">The sequence shown here is derived from an EMBL/GenBank/DDBJ whole genome shotgun (WGS) entry which is preliminary data.</text>
</comment>
<accession>A0A409W183</accession>
<evidence type="ECO:0000256" key="6">
    <source>
        <dbReference type="ARBA" id="ARBA00022989"/>
    </source>
</evidence>
<dbReference type="SUPFAM" id="SSF81338">
    <property type="entry name" value="Aquaporin-like"/>
    <property type="match status" value="1"/>
</dbReference>
<evidence type="ECO:0000256" key="9">
    <source>
        <dbReference type="RuleBase" id="RU000477"/>
    </source>
</evidence>
<dbReference type="Proteomes" id="UP000284706">
    <property type="component" value="Unassembled WGS sequence"/>
</dbReference>
<evidence type="ECO:0000256" key="1">
    <source>
        <dbReference type="ARBA" id="ARBA00004141"/>
    </source>
</evidence>
<dbReference type="Pfam" id="PF00230">
    <property type="entry name" value="MIP"/>
    <property type="match status" value="1"/>
</dbReference>
<dbReference type="AlphaFoldDB" id="A0A409W183"/>
<comment type="similarity">
    <text evidence="2 9">Belongs to the MIP/aquaporin (TC 1.A.8) family.</text>
</comment>
<dbReference type="PANTHER" id="PTHR43829">
    <property type="entry name" value="AQUAPORIN OR AQUAGLYCEROPORIN RELATED"/>
    <property type="match status" value="1"/>
</dbReference>
<evidence type="ECO:0000256" key="2">
    <source>
        <dbReference type="ARBA" id="ARBA00006175"/>
    </source>
</evidence>
<evidence type="ECO:0000256" key="5">
    <source>
        <dbReference type="ARBA" id="ARBA00022737"/>
    </source>
</evidence>
<evidence type="ECO:0000256" key="3">
    <source>
        <dbReference type="ARBA" id="ARBA00022448"/>
    </source>
</evidence>
<dbReference type="InterPro" id="IPR023271">
    <property type="entry name" value="Aquaporin-like"/>
</dbReference>
<dbReference type="InterPro" id="IPR000425">
    <property type="entry name" value="MIP"/>
</dbReference>
<evidence type="ECO:0000313" key="13">
    <source>
        <dbReference type="Proteomes" id="UP000284706"/>
    </source>
</evidence>
<dbReference type="Gene3D" id="1.20.1080.10">
    <property type="entry name" value="Glycerol uptake facilitator protein"/>
    <property type="match status" value="1"/>
</dbReference>
<organism evidence="12 13">
    <name type="scientific">Gymnopilus dilepis</name>
    <dbReference type="NCBI Taxonomy" id="231916"/>
    <lineage>
        <taxon>Eukaryota</taxon>
        <taxon>Fungi</taxon>
        <taxon>Dikarya</taxon>
        <taxon>Basidiomycota</taxon>
        <taxon>Agaricomycotina</taxon>
        <taxon>Agaricomycetes</taxon>
        <taxon>Agaricomycetidae</taxon>
        <taxon>Agaricales</taxon>
        <taxon>Agaricineae</taxon>
        <taxon>Hymenogastraceae</taxon>
        <taxon>Gymnopilus</taxon>
    </lineage>
</organism>
<keyword evidence="4 9" id="KW-0812">Transmembrane</keyword>
<dbReference type="STRING" id="231916.A0A409W183"/>
<dbReference type="GO" id="GO:0015250">
    <property type="term" value="F:water channel activity"/>
    <property type="evidence" value="ECO:0007669"/>
    <property type="project" value="TreeGrafter"/>
</dbReference>
<proteinExistence type="inferred from homology"/>
<name>A0A409W183_9AGAR</name>
<feature type="region of interest" description="Disordered" evidence="10">
    <location>
        <begin position="1"/>
        <end position="26"/>
    </location>
</feature>
<feature type="transmembrane region" description="Helical" evidence="11">
    <location>
        <begin position="55"/>
        <end position="77"/>
    </location>
</feature>
<gene>
    <name evidence="12" type="ORF">CVT26_006982</name>
</gene>
<keyword evidence="3 9" id="KW-0813">Transport</keyword>
<dbReference type="PRINTS" id="PR00783">
    <property type="entry name" value="MINTRINSICP"/>
</dbReference>
<dbReference type="PANTHER" id="PTHR43829:SF9">
    <property type="entry name" value="AQUAPORIN-9"/>
    <property type="match status" value="1"/>
</dbReference>
<evidence type="ECO:0000256" key="10">
    <source>
        <dbReference type="SAM" id="MobiDB-lite"/>
    </source>
</evidence>
<comment type="subcellular location">
    <subcellularLocation>
        <location evidence="1">Membrane</location>
        <topology evidence="1">Multi-pass membrane protein</topology>
    </subcellularLocation>
</comment>
<keyword evidence="13" id="KW-1185">Reference proteome</keyword>
<feature type="compositionally biased region" description="Basic and acidic residues" evidence="10">
    <location>
        <begin position="12"/>
        <end position="26"/>
    </location>
</feature>
<evidence type="ECO:0000256" key="7">
    <source>
        <dbReference type="ARBA" id="ARBA00023136"/>
    </source>
</evidence>
<sequence>MAERQSSASYDSRGETTSHSKGSREFVSHTEYAVEESVPHPNRWARYREYLREPFAEFLGVMVLIIFGNGVDCQVVLGGNPKVNPSEKGVGSILFCWLSYLSINVGWAVGTAMGVWVSGGISGGHINPAIYIFAQLLGGIVGAAIIYANYFHALDLVEGPGVRTLATASLFSTYAASYMTNVSAFFSEFLEGAILMVVVLAINDKKNMPPPAGLGVGTSLGMETGYAMNPARDLGPRILTAMVGYGKQVFTFRKWVAIYDFYVMTLTLVYSQYWLWCPVIAPIMGAQFGSLVYDVLLYTGEDSPVNRPYAFMLRVSHFITDHA</sequence>
<evidence type="ECO:0008006" key="14">
    <source>
        <dbReference type="Google" id="ProtNLM"/>
    </source>
</evidence>
<evidence type="ECO:0000313" key="12">
    <source>
        <dbReference type="EMBL" id="PPQ72255.1"/>
    </source>
</evidence>